<evidence type="ECO:0000256" key="9">
    <source>
        <dbReference type="HAMAP-Rule" id="MF_00328"/>
    </source>
</evidence>
<keyword evidence="5 9" id="KW-0547">Nucleotide-binding</keyword>
<comment type="caution">
    <text evidence="11">The sequence shown here is derived from an EMBL/GenBank/DDBJ whole genome shotgun (WGS) entry which is preliminary data.</text>
</comment>
<dbReference type="PROSITE" id="PS50052">
    <property type="entry name" value="GUANYLATE_KINASE_2"/>
    <property type="match status" value="1"/>
</dbReference>
<dbReference type="GO" id="GO:0005524">
    <property type="term" value="F:ATP binding"/>
    <property type="evidence" value="ECO:0007669"/>
    <property type="project" value="UniProtKB-UniRule"/>
</dbReference>
<dbReference type="Gene3D" id="3.40.50.300">
    <property type="entry name" value="P-loop containing nucleotide triphosphate hydrolases"/>
    <property type="match status" value="1"/>
</dbReference>
<protein>
    <recommendedName>
        <fullName evidence="3 9">Guanylate kinase</fullName>
        <ecNumber evidence="2 9">2.7.4.8</ecNumber>
    </recommendedName>
    <alternativeName>
        <fullName evidence="8 9">GMP kinase</fullName>
    </alternativeName>
</protein>
<dbReference type="GO" id="GO:0005829">
    <property type="term" value="C:cytosol"/>
    <property type="evidence" value="ECO:0007669"/>
    <property type="project" value="TreeGrafter"/>
</dbReference>
<name>A0A520XDE8_9DELT</name>
<dbReference type="InterPro" id="IPR020590">
    <property type="entry name" value="Guanylate_kinase_CS"/>
</dbReference>
<keyword evidence="7 9" id="KW-0067">ATP-binding</keyword>
<feature type="binding site" evidence="9">
    <location>
        <begin position="30"/>
        <end position="37"/>
    </location>
    <ligand>
        <name>ATP</name>
        <dbReference type="ChEBI" id="CHEBI:30616"/>
    </ligand>
</feature>
<dbReference type="Gene3D" id="3.30.63.10">
    <property type="entry name" value="Guanylate Kinase phosphate binding domain"/>
    <property type="match status" value="1"/>
</dbReference>
<evidence type="ECO:0000256" key="6">
    <source>
        <dbReference type="ARBA" id="ARBA00022777"/>
    </source>
</evidence>
<dbReference type="Pfam" id="PF00625">
    <property type="entry name" value="Guanylate_kin"/>
    <property type="match status" value="1"/>
</dbReference>
<dbReference type="InterPro" id="IPR008144">
    <property type="entry name" value="Guanylate_kin-like_dom"/>
</dbReference>
<comment type="similarity">
    <text evidence="1 9">Belongs to the guanylate kinase family.</text>
</comment>
<evidence type="ECO:0000256" key="7">
    <source>
        <dbReference type="ARBA" id="ARBA00022840"/>
    </source>
</evidence>
<dbReference type="FunFam" id="3.30.63.10:FF:000002">
    <property type="entry name" value="Guanylate kinase 1"/>
    <property type="match status" value="1"/>
</dbReference>
<dbReference type="PANTHER" id="PTHR23117:SF13">
    <property type="entry name" value="GUANYLATE KINASE"/>
    <property type="match status" value="1"/>
</dbReference>
<evidence type="ECO:0000256" key="5">
    <source>
        <dbReference type="ARBA" id="ARBA00022741"/>
    </source>
</evidence>
<dbReference type="InterPro" id="IPR027417">
    <property type="entry name" value="P-loop_NTPase"/>
</dbReference>
<evidence type="ECO:0000313" key="11">
    <source>
        <dbReference type="EMBL" id="RZV39145.1"/>
    </source>
</evidence>
<evidence type="ECO:0000256" key="8">
    <source>
        <dbReference type="ARBA" id="ARBA00030128"/>
    </source>
</evidence>
<proteinExistence type="inferred from homology"/>
<dbReference type="EMBL" id="SHMQ01000012">
    <property type="protein sequence ID" value="RZV39145.1"/>
    <property type="molecule type" value="Genomic_DNA"/>
</dbReference>
<evidence type="ECO:0000256" key="2">
    <source>
        <dbReference type="ARBA" id="ARBA00012961"/>
    </source>
</evidence>
<evidence type="ECO:0000259" key="10">
    <source>
        <dbReference type="PROSITE" id="PS50052"/>
    </source>
</evidence>
<sequence>MNNDKENIDFKNESLHGDGKPKGLIFAVSAPSGTGKTTLCSMLLKEFKDIKPSVSFTTRAKREGEIDGVSYHFISDTEFDKMIGSDKFIEWANVFGKKYGTAYKSVYNPDSLYDILLEIDVQGVEKLNKIYKNKKDTALKSNSLITIFIAPPSYEKLKERLKKRGGLNDDELNKRLSTAYEEIKRSEFYDYIITNDDLKEAYTKLKSIVIAERCKNLNKFKA</sequence>
<reference evidence="11 12" key="1">
    <citation type="submission" date="2019-01" db="EMBL/GenBank/DDBJ databases">
        <title>Insights into ecological role of a new deltaproteobacterial order Candidatus Sinidesulfobacterales (Sva0485) by metagenomics and metatranscriptomics.</title>
        <authorList>
            <person name="Tan S."/>
            <person name="Liu J."/>
            <person name="Fang Y."/>
            <person name="Hedlund B."/>
            <person name="Lian Z.-H."/>
            <person name="Huang L.-Y."/>
            <person name="Li J.-T."/>
            <person name="Huang L.-N."/>
            <person name="Li W.-J."/>
            <person name="Jiang H.-C."/>
            <person name="Dong H.-L."/>
            <person name="Shu W.-S."/>
        </authorList>
    </citation>
    <scope>NUCLEOTIDE SEQUENCE [LARGE SCALE GENOMIC DNA]</scope>
    <source>
        <strain evidence="11">AP4</strain>
    </source>
</reference>
<evidence type="ECO:0000313" key="12">
    <source>
        <dbReference type="Proteomes" id="UP000322454"/>
    </source>
</evidence>
<evidence type="ECO:0000256" key="4">
    <source>
        <dbReference type="ARBA" id="ARBA00022679"/>
    </source>
</evidence>
<comment type="function">
    <text evidence="9">Essential for recycling GMP and indirectly, cGMP.</text>
</comment>
<gene>
    <name evidence="9" type="primary">gmk</name>
    <name evidence="11" type="ORF">EVJ48_05370</name>
</gene>
<comment type="catalytic activity">
    <reaction evidence="9">
        <text>GMP + ATP = GDP + ADP</text>
        <dbReference type="Rhea" id="RHEA:20780"/>
        <dbReference type="ChEBI" id="CHEBI:30616"/>
        <dbReference type="ChEBI" id="CHEBI:58115"/>
        <dbReference type="ChEBI" id="CHEBI:58189"/>
        <dbReference type="ChEBI" id="CHEBI:456216"/>
        <dbReference type="EC" id="2.7.4.8"/>
    </reaction>
</comment>
<dbReference type="NCBIfam" id="TIGR03263">
    <property type="entry name" value="guanyl_kin"/>
    <property type="match status" value="1"/>
</dbReference>
<accession>A0A520XDE8</accession>
<dbReference type="SUPFAM" id="SSF52540">
    <property type="entry name" value="P-loop containing nucleoside triphosphate hydrolases"/>
    <property type="match status" value="1"/>
</dbReference>
<dbReference type="CDD" id="cd00071">
    <property type="entry name" value="GMPK"/>
    <property type="match status" value="1"/>
</dbReference>
<organism evidence="11 12">
    <name type="scientific">Candidatus Acidulodesulfobacterium acidiphilum</name>
    <dbReference type="NCBI Taxonomy" id="2597224"/>
    <lineage>
        <taxon>Bacteria</taxon>
        <taxon>Deltaproteobacteria</taxon>
        <taxon>Candidatus Acidulodesulfobacterales</taxon>
        <taxon>Candidatus Acidulodesulfobacterium</taxon>
    </lineage>
</organism>
<dbReference type="Proteomes" id="UP000322454">
    <property type="component" value="Unassembled WGS sequence"/>
</dbReference>
<dbReference type="InterPro" id="IPR008145">
    <property type="entry name" value="GK/Ca_channel_bsu"/>
</dbReference>
<dbReference type="PROSITE" id="PS00856">
    <property type="entry name" value="GUANYLATE_KINASE_1"/>
    <property type="match status" value="1"/>
</dbReference>
<dbReference type="PANTHER" id="PTHR23117">
    <property type="entry name" value="GUANYLATE KINASE-RELATED"/>
    <property type="match status" value="1"/>
</dbReference>
<dbReference type="EC" id="2.7.4.8" evidence="2 9"/>
<evidence type="ECO:0000256" key="1">
    <source>
        <dbReference type="ARBA" id="ARBA00005790"/>
    </source>
</evidence>
<evidence type="ECO:0000256" key="3">
    <source>
        <dbReference type="ARBA" id="ARBA00016296"/>
    </source>
</evidence>
<dbReference type="InterPro" id="IPR017665">
    <property type="entry name" value="Guanylate_kinase"/>
</dbReference>
<keyword evidence="9" id="KW-0963">Cytoplasm</keyword>
<dbReference type="GO" id="GO:0004385">
    <property type="term" value="F:GMP kinase activity"/>
    <property type="evidence" value="ECO:0007669"/>
    <property type="project" value="UniProtKB-UniRule"/>
</dbReference>
<comment type="subcellular location">
    <subcellularLocation>
        <location evidence="9">Cytoplasm</location>
    </subcellularLocation>
</comment>
<dbReference type="AlphaFoldDB" id="A0A520XDE8"/>
<keyword evidence="6 9" id="KW-0418">Kinase</keyword>
<feature type="domain" description="Guanylate kinase-like" evidence="10">
    <location>
        <begin position="23"/>
        <end position="210"/>
    </location>
</feature>
<dbReference type="HAMAP" id="MF_00328">
    <property type="entry name" value="Guanylate_kinase"/>
    <property type="match status" value="1"/>
</dbReference>
<keyword evidence="4 9" id="KW-0808">Transferase</keyword>
<dbReference type="SMART" id="SM00072">
    <property type="entry name" value="GuKc"/>
    <property type="match status" value="1"/>
</dbReference>